<dbReference type="Proteomes" id="UP001161094">
    <property type="component" value="Unassembled WGS sequence"/>
</dbReference>
<dbReference type="Pfam" id="PF07120">
    <property type="entry name" value="DUF1376"/>
    <property type="match status" value="1"/>
</dbReference>
<feature type="region of interest" description="Disordered" evidence="1">
    <location>
        <begin position="88"/>
        <end position="157"/>
    </location>
</feature>
<dbReference type="RefSeq" id="WP_279996653.1">
    <property type="nucleotide sequence ID" value="NZ_JAOCDZ010000018.1"/>
</dbReference>
<dbReference type="AlphaFoldDB" id="A0AA42LSC7"/>
<sequence>MHFYPHNIGDHVKDTRHLTLLEEGAYRRLLDHYYTIEKALPLDEADLCRKLLARSDDERKAVGVVLREFFVQTESGWWHKRCEEEIAAGNKRRQQSRENGKKGGRPRKSVPPQELPGGDGRPDTGNPDETQRVIGGLALGSGSRPGDGLESAQVEGLPPCPHERLVEIYHDRMPLNPRIKVLDDGRRKLLAARWKQAARLDVPPFGYHTMQQGLDAWHTFFEICSESDFLTGQAPPSEPGRPPFVASLDFLISPDGFRKCVENHYHRE</sequence>
<dbReference type="EMBL" id="JAOCDZ010000018">
    <property type="protein sequence ID" value="MDH0738702.1"/>
    <property type="molecule type" value="Genomic_DNA"/>
</dbReference>
<dbReference type="InterPro" id="IPR010781">
    <property type="entry name" value="DUF1376"/>
</dbReference>
<gene>
    <name evidence="2" type="ORF">N5D93_22985</name>
</gene>
<comment type="caution">
    <text evidence="2">The sequence shown here is derived from an EMBL/GenBank/DDBJ whole genome shotgun (WGS) entry which is preliminary data.</text>
</comment>
<proteinExistence type="predicted"/>
<evidence type="ECO:0000256" key="1">
    <source>
        <dbReference type="SAM" id="MobiDB-lite"/>
    </source>
</evidence>
<accession>A0AA42LSC7</accession>
<evidence type="ECO:0000313" key="2">
    <source>
        <dbReference type="EMBL" id="MDH0738702.1"/>
    </source>
</evidence>
<protein>
    <submittedName>
        <fullName evidence="2">YdaU family protein</fullName>
    </submittedName>
</protein>
<evidence type="ECO:0000313" key="3">
    <source>
        <dbReference type="Proteomes" id="UP001161094"/>
    </source>
</evidence>
<reference evidence="2" key="1">
    <citation type="submission" date="2022-09" db="EMBL/GenBank/DDBJ databases">
        <title>Intensive care unit water sources are persistently colonized with multi-drug resistant bacteria and are the site of extensive horizontal gene transfer of antibiotic resistance genes.</title>
        <authorList>
            <person name="Diorio-Toth L."/>
        </authorList>
    </citation>
    <scope>NUCLEOTIDE SEQUENCE</scope>
    <source>
        <strain evidence="2">GD03843</strain>
    </source>
</reference>
<name>A0AA42LSC7_9BURK</name>
<organism evidence="2 3">
    <name type="scientific">Achromobacter spanius</name>
    <dbReference type="NCBI Taxonomy" id="217203"/>
    <lineage>
        <taxon>Bacteria</taxon>
        <taxon>Pseudomonadati</taxon>
        <taxon>Pseudomonadota</taxon>
        <taxon>Betaproteobacteria</taxon>
        <taxon>Burkholderiales</taxon>
        <taxon>Alcaligenaceae</taxon>
        <taxon>Achromobacter</taxon>
    </lineage>
</organism>